<name>A0A2V3Y796_9FIRM</name>
<keyword evidence="2" id="KW-1185">Reference proteome</keyword>
<dbReference type="AlphaFoldDB" id="A0A2V3Y796"/>
<dbReference type="InterPro" id="IPR038559">
    <property type="entry name" value="XkdN-like_sf"/>
</dbReference>
<gene>
    <name evidence="1" type="ORF">DFR60_104242</name>
</gene>
<organism evidence="1 2">
    <name type="scientific">Hungatella effluvii</name>
    <dbReference type="NCBI Taxonomy" id="1096246"/>
    <lineage>
        <taxon>Bacteria</taxon>
        <taxon>Bacillati</taxon>
        <taxon>Bacillota</taxon>
        <taxon>Clostridia</taxon>
        <taxon>Lachnospirales</taxon>
        <taxon>Lachnospiraceae</taxon>
        <taxon>Hungatella</taxon>
    </lineage>
</organism>
<dbReference type="EMBL" id="QJKD01000004">
    <property type="protein sequence ID" value="PXX54416.1"/>
    <property type="molecule type" value="Genomic_DNA"/>
</dbReference>
<evidence type="ECO:0000313" key="2">
    <source>
        <dbReference type="Proteomes" id="UP000248057"/>
    </source>
</evidence>
<evidence type="ECO:0000313" key="1">
    <source>
        <dbReference type="EMBL" id="PXX54416.1"/>
    </source>
</evidence>
<dbReference type="Pfam" id="PF08890">
    <property type="entry name" value="Phage_TAC_5"/>
    <property type="match status" value="1"/>
</dbReference>
<reference evidence="1 2" key="1">
    <citation type="submission" date="2018-05" db="EMBL/GenBank/DDBJ databases">
        <title>Genomic Encyclopedia of Type Strains, Phase IV (KMG-IV): sequencing the most valuable type-strain genomes for metagenomic binning, comparative biology and taxonomic classification.</title>
        <authorList>
            <person name="Goeker M."/>
        </authorList>
    </citation>
    <scope>NUCLEOTIDE SEQUENCE [LARGE SCALE GENOMIC DNA]</scope>
    <source>
        <strain evidence="1 2">DSM 24995</strain>
    </source>
</reference>
<sequence>MGELSCFLAQNAIKVENVKCIVSNRFVGADKKPVKWEIRCISSEEDEALKKACTKRVPVQGKKGMFVPETDYSLYVGKLAAACTVYPDLNNKELQDSYHVMGSDTLLKKMLNPGEYNDYLTKVQEVNGFDIDMNDLAEEAKN</sequence>
<dbReference type="Gene3D" id="3.30.2220.30">
    <property type="match status" value="1"/>
</dbReference>
<protein>
    <submittedName>
        <fullName evidence="1">XkdN-like tail assembly chaperone</fullName>
    </submittedName>
</protein>
<dbReference type="GeneID" id="86061262"/>
<dbReference type="RefSeq" id="WP_110322736.1">
    <property type="nucleotide sequence ID" value="NZ_JAQETU010000015.1"/>
</dbReference>
<dbReference type="InterPro" id="IPR014986">
    <property type="entry name" value="XkdN-like"/>
</dbReference>
<proteinExistence type="predicted"/>
<accession>A0A2V3Y796</accession>
<comment type="caution">
    <text evidence="1">The sequence shown here is derived from an EMBL/GenBank/DDBJ whole genome shotgun (WGS) entry which is preliminary data.</text>
</comment>
<dbReference type="Proteomes" id="UP000248057">
    <property type="component" value="Unassembled WGS sequence"/>
</dbReference>